<dbReference type="PANTHER" id="PTHR14336:SF8">
    <property type="entry name" value="PROTEIN OPY1"/>
    <property type="match status" value="1"/>
</dbReference>
<dbReference type="Gene3D" id="2.30.29.30">
    <property type="entry name" value="Pleckstrin-homology domain (PH domain)/Phosphotyrosine-binding domain (PTB)"/>
    <property type="match status" value="1"/>
</dbReference>
<evidence type="ECO:0000256" key="1">
    <source>
        <dbReference type="SAM" id="MobiDB-lite"/>
    </source>
</evidence>
<dbReference type="STRING" id="33097.A0A150GU12"/>
<dbReference type="InterPro" id="IPR001849">
    <property type="entry name" value="PH_domain"/>
</dbReference>
<feature type="compositionally biased region" description="Low complexity" evidence="1">
    <location>
        <begin position="304"/>
        <end position="317"/>
    </location>
</feature>
<feature type="region of interest" description="Disordered" evidence="1">
    <location>
        <begin position="265"/>
        <end position="317"/>
    </location>
</feature>
<dbReference type="FunFam" id="2.30.29.30:FF:000286">
    <property type="entry name" value="PH-protein kinase domain containing protein"/>
    <property type="match status" value="1"/>
</dbReference>
<feature type="domain" description="PH" evidence="2">
    <location>
        <begin position="29"/>
        <end position="126"/>
    </location>
</feature>
<dbReference type="PROSITE" id="PS50020">
    <property type="entry name" value="WW_DOMAIN_2"/>
    <property type="match status" value="1"/>
</dbReference>
<comment type="caution">
    <text evidence="4">The sequence shown here is derived from an EMBL/GenBank/DDBJ whole genome shotgun (WGS) entry which is preliminary data.</text>
</comment>
<feature type="region of interest" description="Disordered" evidence="1">
    <location>
        <begin position="166"/>
        <end position="224"/>
    </location>
</feature>
<gene>
    <name evidence="4" type="ORF">GPECTOR_7g1127</name>
</gene>
<proteinExistence type="predicted"/>
<dbReference type="Proteomes" id="UP000075714">
    <property type="component" value="Unassembled WGS sequence"/>
</dbReference>
<dbReference type="SMART" id="SM00456">
    <property type="entry name" value="WW"/>
    <property type="match status" value="1"/>
</dbReference>
<dbReference type="Pfam" id="PF00397">
    <property type="entry name" value="WW"/>
    <property type="match status" value="1"/>
</dbReference>
<feature type="compositionally biased region" description="Low complexity" evidence="1">
    <location>
        <begin position="180"/>
        <end position="190"/>
    </location>
</feature>
<dbReference type="PANTHER" id="PTHR14336">
    <property type="entry name" value="TANDEM PH DOMAIN CONTAINING PROTEIN"/>
    <property type="match status" value="1"/>
</dbReference>
<feature type="domain" description="WW" evidence="3">
    <location>
        <begin position="361"/>
        <end position="394"/>
    </location>
</feature>
<protein>
    <recommendedName>
        <fullName evidence="6">PH domain-containing protein</fullName>
    </recommendedName>
</protein>
<organism evidence="4 5">
    <name type="scientific">Gonium pectorale</name>
    <name type="common">Green alga</name>
    <dbReference type="NCBI Taxonomy" id="33097"/>
    <lineage>
        <taxon>Eukaryota</taxon>
        <taxon>Viridiplantae</taxon>
        <taxon>Chlorophyta</taxon>
        <taxon>core chlorophytes</taxon>
        <taxon>Chlorophyceae</taxon>
        <taxon>CS clade</taxon>
        <taxon>Chlamydomonadales</taxon>
        <taxon>Volvocaceae</taxon>
        <taxon>Gonium</taxon>
    </lineage>
</organism>
<evidence type="ECO:0000313" key="5">
    <source>
        <dbReference type="Proteomes" id="UP000075714"/>
    </source>
</evidence>
<dbReference type="EMBL" id="LSYV01000008">
    <property type="protein sequence ID" value="KXZ53233.1"/>
    <property type="molecule type" value="Genomic_DNA"/>
</dbReference>
<evidence type="ECO:0000259" key="2">
    <source>
        <dbReference type="PROSITE" id="PS50003"/>
    </source>
</evidence>
<keyword evidence="5" id="KW-1185">Reference proteome</keyword>
<dbReference type="Gene3D" id="2.20.70.10">
    <property type="match status" value="1"/>
</dbReference>
<dbReference type="PROSITE" id="PS50003">
    <property type="entry name" value="PH_DOMAIN"/>
    <property type="match status" value="1"/>
</dbReference>
<dbReference type="InterPro" id="IPR036020">
    <property type="entry name" value="WW_dom_sf"/>
</dbReference>
<dbReference type="SUPFAM" id="SSF51045">
    <property type="entry name" value="WW domain"/>
    <property type="match status" value="1"/>
</dbReference>
<dbReference type="PROSITE" id="PS01159">
    <property type="entry name" value="WW_DOMAIN_1"/>
    <property type="match status" value="1"/>
</dbReference>
<dbReference type="InterPro" id="IPR001202">
    <property type="entry name" value="WW_dom"/>
</dbReference>
<name>A0A150GU12_GONPE</name>
<dbReference type="InterPro" id="IPR051707">
    <property type="entry name" value="PI-Interact_SigTrans_Reg"/>
</dbReference>
<dbReference type="InterPro" id="IPR011993">
    <property type="entry name" value="PH-like_dom_sf"/>
</dbReference>
<accession>A0A150GU12</accession>
<dbReference type="SMART" id="SM00233">
    <property type="entry name" value="PH"/>
    <property type="match status" value="1"/>
</dbReference>
<sequence length="396" mass="41950">MNIQCLSMVRHVPFPQQLPSADEVEYWRSPDKAGWLQSQGDVLKNWRNRWFVLKQGYLFRFYNDKVSESIKPRGVVDLSKVQDVKVLPGRSNTIQLKTSTGGAVCYIAGSETEVVEWVSAIEGAMQRIVKHVAGVEDEPPASAKPKPKQPSSNNPAELLRQLERNFESSGGGGGAGGGSSSSRNAGSSNRNLGTTMISVVGYEEPPSSSGAGGGGGYRDAHRDNSPYAALNRQYSGGYAPIQGSAGIAGAQALTSDLDLNYGGGGGGGGGGLAPQGSYGQPQPARHPGYAQSPIPQQQPANGMYGAPASYGQQYGYQQQPQAQPAVSLIDQVPHQQPAYPAYYQQAGAQVQPQQQPAVQQAPAPGSWQVHYTAEGRPYYYNGATGVTQWEPPAGVA</sequence>
<feature type="compositionally biased region" description="Gly residues" evidence="1">
    <location>
        <begin position="169"/>
        <end position="179"/>
    </location>
</feature>
<evidence type="ECO:0000313" key="4">
    <source>
        <dbReference type="EMBL" id="KXZ53233.1"/>
    </source>
</evidence>
<dbReference type="CDD" id="cd00201">
    <property type="entry name" value="WW"/>
    <property type="match status" value="1"/>
</dbReference>
<dbReference type="Pfam" id="PF00169">
    <property type="entry name" value="PH"/>
    <property type="match status" value="1"/>
</dbReference>
<dbReference type="OrthoDB" id="185175at2759"/>
<evidence type="ECO:0008006" key="6">
    <source>
        <dbReference type="Google" id="ProtNLM"/>
    </source>
</evidence>
<evidence type="ECO:0000259" key="3">
    <source>
        <dbReference type="PROSITE" id="PS50020"/>
    </source>
</evidence>
<reference evidence="5" key="1">
    <citation type="journal article" date="2016" name="Nat. Commun.">
        <title>The Gonium pectorale genome demonstrates co-option of cell cycle regulation during the evolution of multicellularity.</title>
        <authorList>
            <person name="Hanschen E.R."/>
            <person name="Marriage T.N."/>
            <person name="Ferris P.J."/>
            <person name="Hamaji T."/>
            <person name="Toyoda A."/>
            <person name="Fujiyama A."/>
            <person name="Neme R."/>
            <person name="Noguchi H."/>
            <person name="Minakuchi Y."/>
            <person name="Suzuki M."/>
            <person name="Kawai-Toyooka H."/>
            <person name="Smith D.R."/>
            <person name="Sparks H."/>
            <person name="Anderson J."/>
            <person name="Bakaric R."/>
            <person name="Luria V."/>
            <person name="Karger A."/>
            <person name="Kirschner M.W."/>
            <person name="Durand P.M."/>
            <person name="Michod R.E."/>
            <person name="Nozaki H."/>
            <person name="Olson B.J."/>
        </authorList>
    </citation>
    <scope>NUCLEOTIDE SEQUENCE [LARGE SCALE GENOMIC DNA]</scope>
    <source>
        <strain evidence="5">NIES-2863</strain>
    </source>
</reference>
<dbReference type="AlphaFoldDB" id="A0A150GU12"/>
<dbReference type="SUPFAM" id="SSF50729">
    <property type="entry name" value="PH domain-like"/>
    <property type="match status" value="1"/>
</dbReference>